<dbReference type="RefSeq" id="WP_340327787.1">
    <property type="nucleotide sequence ID" value="NZ_JAZHOF010000001.1"/>
</dbReference>
<feature type="region of interest" description="Disordered" evidence="1">
    <location>
        <begin position="121"/>
        <end position="147"/>
    </location>
</feature>
<keyword evidence="2" id="KW-0812">Transmembrane</keyword>
<accession>A0AAW9RM46</accession>
<evidence type="ECO:0000313" key="3">
    <source>
        <dbReference type="EMBL" id="MEJ8570049.1"/>
    </source>
</evidence>
<feature type="transmembrane region" description="Helical" evidence="2">
    <location>
        <begin position="79"/>
        <end position="98"/>
    </location>
</feature>
<evidence type="ECO:0000256" key="2">
    <source>
        <dbReference type="SAM" id="Phobius"/>
    </source>
</evidence>
<dbReference type="EMBL" id="JAZHOF010000001">
    <property type="protein sequence ID" value="MEJ8570049.1"/>
    <property type="molecule type" value="Genomic_DNA"/>
</dbReference>
<gene>
    <name evidence="3" type="ORF">V3328_01085</name>
</gene>
<protein>
    <recommendedName>
        <fullName evidence="5">DUF883 domain-containing protein</fullName>
    </recommendedName>
</protein>
<sequence length="147" mass="16119">MDTLADRASETAEGVRHAVEDGYRRTVEGASEAYEAAADTVDRGYRQARAGVESTYRRADWQTRRAGAEVSRYVNDNPVMVGVIGFAGGLLLGALLPWGRRSNGGGNESYANRYREAAYSQGDHHRSGYSGGYGPYPFTEDRPGDYR</sequence>
<dbReference type="AlphaFoldDB" id="A0AAW9RM46"/>
<dbReference type="Proteomes" id="UP001378188">
    <property type="component" value="Unassembled WGS sequence"/>
</dbReference>
<evidence type="ECO:0008006" key="5">
    <source>
        <dbReference type="Google" id="ProtNLM"/>
    </source>
</evidence>
<keyword evidence="2" id="KW-1133">Transmembrane helix</keyword>
<comment type="caution">
    <text evidence="3">The sequence shown here is derived from an EMBL/GenBank/DDBJ whole genome shotgun (WGS) entry which is preliminary data.</text>
</comment>
<evidence type="ECO:0000313" key="4">
    <source>
        <dbReference type="Proteomes" id="UP001378188"/>
    </source>
</evidence>
<keyword evidence="4" id="KW-1185">Reference proteome</keyword>
<organism evidence="3 4">
    <name type="scientific">Microbaculum marinum</name>
    <dbReference type="NCBI Taxonomy" id="1764581"/>
    <lineage>
        <taxon>Bacteria</taxon>
        <taxon>Pseudomonadati</taxon>
        <taxon>Pseudomonadota</taxon>
        <taxon>Alphaproteobacteria</taxon>
        <taxon>Hyphomicrobiales</taxon>
        <taxon>Tepidamorphaceae</taxon>
        <taxon>Microbaculum</taxon>
    </lineage>
</organism>
<reference evidence="3 4" key="1">
    <citation type="submission" date="2024-02" db="EMBL/GenBank/DDBJ databases">
        <title>Genome analysis and characterization of Microbaculum marinisediminis sp. nov., isolated from marine sediment.</title>
        <authorList>
            <person name="Du Z.-J."/>
            <person name="Ye Y.-Q."/>
            <person name="Zhang Z.-R."/>
            <person name="Yuan S.-M."/>
            <person name="Zhang X.-Y."/>
        </authorList>
    </citation>
    <scope>NUCLEOTIDE SEQUENCE [LARGE SCALE GENOMIC DNA]</scope>
    <source>
        <strain evidence="3 4">SDUM1044001</strain>
    </source>
</reference>
<proteinExistence type="predicted"/>
<name>A0AAW9RM46_9HYPH</name>
<evidence type="ECO:0000256" key="1">
    <source>
        <dbReference type="SAM" id="MobiDB-lite"/>
    </source>
</evidence>
<keyword evidence="2" id="KW-0472">Membrane</keyword>